<dbReference type="Gene3D" id="2.60.120.620">
    <property type="entry name" value="q2cbj1_9rhob like domain"/>
    <property type="match status" value="1"/>
</dbReference>
<evidence type="ECO:0008006" key="3">
    <source>
        <dbReference type="Google" id="ProtNLM"/>
    </source>
</evidence>
<dbReference type="Pfam" id="PF05721">
    <property type="entry name" value="PhyH"/>
    <property type="match status" value="1"/>
</dbReference>
<dbReference type="EMBL" id="CAJPDS010000093">
    <property type="protein sequence ID" value="CAF9936606.1"/>
    <property type="molecule type" value="Genomic_DNA"/>
</dbReference>
<dbReference type="SUPFAM" id="SSF51197">
    <property type="entry name" value="Clavaminate synthase-like"/>
    <property type="match status" value="1"/>
</dbReference>
<proteinExistence type="predicted"/>
<protein>
    <recommendedName>
        <fullName evidence="3">Phytanoyl-CoA dioxygenase</fullName>
    </recommendedName>
</protein>
<evidence type="ECO:0000313" key="2">
    <source>
        <dbReference type="Proteomes" id="UP000664521"/>
    </source>
</evidence>
<keyword evidence="2" id="KW-1185">Reference proteome</keyword>
<dbReference type="OrthoDB" id="445007at2759"/>
<sequence length="327" mass="35984">MADACDRNSSIPVDHFDATSTADEIVTSLIRAGGCIVRGMVHRSDLAQIETDVRPLLDADTPWAGSYFPPETRRAGGLACKSATFLRVIVQNALYQEVCARLVTSRVKNWYGSEAFENTSAPQMNSAFAISIGPGAAPQGLHRDDGNYHNQLPAITVEEYAIGRDTSVILFVAGSKVTKQNGTTRFVPGSHLKGSEEAPDEKNVVYAEMDPGDGFIMLASTHHGGSANMTENEERLMYGTCMVKGFLRQVCSSLKKAIRIMSSLRQYYAKEENQYLALPIEKVKKLSKDTQRLLGYGVSDPWTGWVDFKDPVEYILSNEGSEKKAIW</sequence>
<dbReference type="AlphaFoldDB" id="A0A8H3GBD8"/>
<dbReference type="Proteomes" id="UP000664521">
    <property type="component" value="Unassembled WGS sequence"/>
</dbReference>
<name>A0A8H3GBD8_9LECA</name>
<dbReference type="InterPro" id="IPR008775">
    <property type="entry name" value="Phytyl_CoA_dOase-like"/>
</dbReference>
<accession>A0A8H3GBD8</accession>
<comment type="caution">
    <text evidence="1">The sequence shown here is derived from an EMBL/GenBank/DDBJ whole genome shotgun (WGS) entry which is preliminary data.</text>
</comment>
<evidence type="ECO:0000313" key="1">
    <source>
        <dbReference type="EMBL" id="CAF9936606.1"/>
    </source>
</evidence>
<gene>
    <name evidence="1" type="ORF">HETSPECPRED_010384</name>
</gene>
<organism evidence="1 2">
    <name type="scientific">Heterodermia speciosa</name>
    <dbReference type="NCBI Taxonomy" id="116794"/>
    <lineage>
        <taxon>Eukaryota</taxon>
        <taxon>Fungi</taxon>
        <taxon>Dikarya</taxon>
        <taxon>Ascomycota</taxon>
        <taxon>Pezizomycotina</taxon>
        <taxon>Lecanoromycetes</taxon>
        <taxon>OSLEUM clade</taxon>
        <taxon>Lecanoromycetidae</taxon>
        <taxon>Caliciales</taxon>
        <taxon>Physciaceae</taxon>
        <taxon>Heterodermia</taxon>
    </lineage>
</organism>
<reference evidence="1" key="1">
    <citation type="submission" date="2021-03" db="EMBL/GenBank/DDBJ databases">
        <authorList>
            <person name="Tagirdzhanova G."/>
        </authorList>
    </citation>
    <scope>NUCLEOTIDE SEQUENCE</scope>
</reference>